<dbReference type="Gene3D" id="3.40.50.1980">
    <property type="entry name" value="Nitrogenase molybdenum iron protein domain"/>
    <property type="match status" value="1"/>
</dbReference>
<evidence type="ECO:0000313" key="1">
    <source>
        <dbReference type="EMBL" id="HIZ85289.1"/>
    </source>
</evidence>
<gene>
    <name evidence="1" type="ORF">IAC04_02225</name>
</gene>
<dbReference type="AlphaFoldDB" id="A0A9D2GQ99"/>
<sequence length="147" mass="16704">DNGGDSHRPTLLAERKYGASWDVPGGGSYMARMYSDAGADYIFSGNTSASNVNMSFESVLSKGIDADIWVLKYWSPQPMTYGSLEAEYRLYSEFRAFRQQHIFGCNTYSSTYYDDIVLHPAWILEDLAAVFHPDLFPGREPRYFKPL</sequence>
<proteinExistence type="predicted"/>
<comment type="caution">
    <text evidence="1">The sequence shown here is derived from an EMBL/GenBank/DDBJ whole genome shotgun (WGS) entry which is preliminary data.</text>
</comment>
<name>A0A9D2GQ99_9BACT</name>
<reference evidence="1" key="1">
    <citation type="journal article" date="2021" name="PeerJ">
        <title>Extensive microbial diversity within the chicken gut microbiome revealed by metagenomics and culture.</title>
        <authorList>
            <person name="Gilroy R."/>
            <person name="Ravi A."/>
            <person name="Getino M."/>
            <person name="Pursley I."/>
            <person name="Horton D.L."/>
            <person name="Alikhan N.F."/>
            <person name="Baker D."/>
            <person name="Gharbi K."/>
            <person name="Hall N."/>
            <person name="Watson M."/>
            <person name="Adriaenssens E.M."/>
            <person name="Foster-Nyarko E."/>
            <person name="Jarju S."/>
            <person name="Secka A."/>
            <person name="Antonio M."/>
            <person name="Oren A."/>
            <person name="Chaudhuri R.R."/>
            <person name="La Ragione R."/>
            <person name="Hildebrand F."/>
            <person name="Pallen M.J."/>
        </authorList>
    </citation>
    <scope>NUCLEOTIDE SEQUENCE</scope>
    <source>
        <strain evidence="1">Gambia16-554</strain>
    </source>
</reference>
<dbReference type="GO" id="GO:0071281">
    <property type="term" value="P:cellular response to iron ion"/>
    <property type="evidence" value="ECO:0007669"/>
    <property type="project" value="TreeGrafter"/>
</dbReference>
<dbReference type="InterPro" id="IPR050902">
    <property type="entry name" value="ABC_Transporter_SBP"/>
</dbReference>
<reference evidence="1" key="2">
    <citation type="submission" date="2021-04" db="EMBL/GenBank/DDBJ databases">
        <authorList>
            <person name="Gilroy R."/>
        </authorList>
    </citation>
    <scope>NUCLEOTIDE SEQUENCE</scope>
    <source>
        <strain evidence="1">Gambia16-554</strain>
    </source>
</reference>
<accession>A0A9D2GQ99</accession>
<dbReference type="EMBL" id="DXAW01000042">
    <property type="protein sequence ID" value="HIZ85289.1"/>
    <property type="molecule type" value="Genomic_DNA"/>
</dbReference>
<dbReference type="PANTHER" id="PTHR30535">
    <property type="entry name" value="VITAMIN B12-BINDING PROTEIN"/>
    <property type="match status" value="1"/>
</dbReference>
<dbReference type="Proteomes" id="UP000824115">
    <property type="component" value="Unassembled WGS sequence"/>
</dbReference>
<evidence type="ECO:0000313" key="2">
    <source>
        <dbReference type="Proteomes" id="UP000824115"/>
    </source>
</evidence>
<dbReference type="SUPFAM" id="SSF53807">
    <property type="entry name" value="Helical backbone' metal receptor"/>
    <property type="match status" value="1"/>
</dbReference>
<dbReference type="PANTHER" id="PTHR30535:SF34">
    <property type="entry name" value="MOLYBDATE-BINDING PROTEIN MOLA"/>
    <property type="match status" value="1"/>
</dbReference>
<feature type="non-terminal residue" evidence="1">
    <location>
        <position position="1"/>
    </location>
</feature>
<protein>
    <submittedName>
        <fullName evidence="1">ABC transporter substrate-binding protein</fullName>
    </submittedName>
</protein>
<organism evidence="1 2">
    <name type="scientific">Candidatus Coprenecus stercoravium</name>
    <dbReference type="NCBI Taxonomy" id="2840735"/>
    <lineage>
        <taxon>Bacteria</taxon>
        <taxon>Pseudomonadati</taxon>
        <taxon>Bacteroidota</taxon>
        <taxon>Bacteroidia</taxon>
        <taxon>Bacteroidales</taxon>
        <taxon>Rikenellaceae</taxon>
        <taxon>Rikenellaceae incertae sedis</taxon>
        <taxon>Candidatus Coprenecus</taxon>
    </lineage>
</organism>